<keyword evidence="5" id="KW-0347">Helicase</keyword>
<protein>
    <recommendedName>
        <fullName evidence="10">PD-(D/E)XK endonuclease-like domain-containing protein</fullName>
    </recommendedName>
</protein>
<evidence type="ECO:0000256" key="5">
    <source>
        <dbReference type="ARBA" id="ARBA00022806"/>
    </source>
</evidence>
<keyword evidence="4" id="KW-0378">Hydrolase</keyword>
<dbReference type="RefSeq" id="WP_013780147.1">
    <property type="nucleotide sequence ID" value="NC_015520.1"/>
</dbReference>
<keyword evidence="1" id="KW-0540">Nuclease</keyword>
<evidence type="ECO:0000256" key="4">
    <source>
        <dbReference type="ARBA" id="ARBA00022801"/>
    </source>
</evidence>
<dbReference type="GO" id="GO:0004527">
    <property type="term" value="F:exonuclease activity"/>
    <property type="evidence" value="ECO:0007669"/>
    <property type="project" value="UniProtKB-KW"/>
</dbReference>
<name>F3ZYW9_MAHA5</name>
<evidence type="ECO:0000256" key="6">
    <source>
        <dbReference type="ARBA" id="ARBA00022839"/>
    </source>
</evidence>
<dbReference type="OrthoDB" id="9758506at2"/>
<dbReference type="HOGENOM" id="CLU_344156_0_0_9"/>
<keyword evidence="9" id="KW-0234">DNA repair</keyword>
<dbReference type="InterPro" id="IPR011604">
    <property type="entry name" value="PDDEXK-like_dom_sf"/>
</dbReference>
<reference evidence="11 12" key="2">
    <citation type="journal article" date="2011" name="Stand. Genomic Sci.">
        <title>Complete genome sequence of Mahella australiensis type strain (50-1 BON).</title>
        <authorList>
            <person name="Sikorski J."/>
            <person name="Teshima H."/>
            <person name="Nolan M."/>
            <person name="Lucas S."/>
            <person name="Hammon N."/>
            <person name="Deshpande S."/>
            <person name="Cheng J.F."/>
            <person name="Pitluck S."/>
            <person name="Liolios K."/>
            <person name="Pagani I."/>
            <person name="Ivanova N."/>
            <person name="Huntemann M."/>
            <person name="Mavromatis K."/>
            <person name="Ovchinikova G."/>
            <person name="Pati A."/>
            <person name="Tapia R."/>
            <person name="Han C."/>
            <person name="Goodwin L."/>
            <person name="Chen A."/>
            <person name="Palaniappan K."/>
            <person name="Land M."/>
            <person name="Hauser L."/>
            <person name="Ngatchou-Djao O.D."/>
            <person name="Rohde M."/>
            <person name="Pukall R."/>
            <person name="Spring S."/>
            <person name="Abt B."/>
            <person name="Goker M."/>
            <person name="Detter J.C."/>
            <person name="Woyke T."/>
            <person name="Bristow J."/>
            <person name="Markowitz V."/>
            <person name="Hugenholtz P."/>
            <person name="Eisen J.A."/>
            <person name="Kyrpides N.C."/>
            <person name="Klenk H.P."/>
            <person name="Lapidus A."/>
        </authorList>
    </citation>
    <scope>NUCLEOTIDE SEQUENCE [LARGE SCALE GENOMIC DNA]</scope>
    <source>
        <strain evidence="12">DSM 15567 / CIP 107919 / 50-1 BON</strain>
    </source>
</reference>
<dbReference type="eggNOG" id="COG3857">
    <property type="taxonomic scope" value="Bacteria"/>
</dbReference>
<dbReference type="Gene3D" id="3.90.320.10">
    <property type="match status" value="1"/>
</dbReference>
<evidence type="ECO:0000313" key="11">
    <source>
        <dbReference type="EMBL" id="AEE95714.1"/>
    </source>
</evidence>
<dbReference type="SUPFAM" id="SSF52540">
    <property type="entry name" value="P-loop containing nucleoside triphosphate hydrolases"/>
    <property type="match status" value="1"/>
</dbReference>
<feature type="domain" description="PD-(D/E)XK endonuclease-like" evidence="10">
    <location>
        <begin position="559"/>
        <end position="853"/>
    </location>
</feature>
<evidence type="ECO:0000256" key="9">
    <source>
        <dbReference type="ARBA" id="ARBA00023204"/>
    </source>
</evidence>
<dbReference type="InterPro" id="IPR027417">
    <property type="entry name" value="P-loop_NTPase"/>
</dbReference>
<dbReference type="GO" id="GO:0005524">
    <property type="term" value="F:ATP binding"/>
    <property type="evidence" value="ECO:0007669"/>
    <property type="project" value="UniProtKB-KW"/>
</dbReference>
<keyword evidence="12" id="KW-1185">Reference proteome</keyword>
<keyword evidence="3" id="KW-0227">DNA damage</keyword>
<keyword evidence="6" id="KW-0269">Exonuclease</keyword>
<dbReference type="AlphaFoldDB" id="F3ZYW9"/>
<evidence type="ECO:0000256" key="7">
    <source>
        <dbReference type="ARBA" id="ARBA00022840"/>
    </source>
</evidence>
<dbReference type="Pfam" id="PF12705">
    <property type="entry name" value="PDDEXK_1"/>
    <property type="match status" value="1"/>
</dbReference>
<keyword evidence="7" id="KW-0067">ATP-binding</keyword>
<evidence type="ECO:0000256" key="2">
    <source>
        <dbReference type="ARBA" id="ARBA00022741"/>
    </source>
</evidence>
<dbReference type="Proteomes" id="UP000008457">
    <property type="component" value="Chromosome"/>
</dbReference>
<dbReference type="EMBL" id="CP002360">
    <property type="protein sequence ID" value="AEE95714.1"/>
    <property type="molecule type" value="Genomic_DNA"/>
</dbReference>
<evidence type="ECO:0000259" key="10">
    <source>
        <dbReference type="Pfam" id="PF12705"/>
    </source>
</evidence>
<keyword evidence="8" id="KW-0238">DNA-binding</keyword>
<dbReference type="STRING" id="697281.Mahau_0501"/>
<organism evidence="11 12">
    <name type="scientific">Mahella australiensis (strain DSM 15567 / CIP 107919 / 50-1 BON)</name>
    <dbReference type="NCBI Taxonomy" id="697281"/>
    <lineage>
        <taxon>Bacteria</taxon>
        <taxon>Bacillati</taxon>
        <taxon>Bacillota</taxon>
        <taxon>Clostridia</taxon>
        <taxon>Thermoanaerobacterales</taxon>
        <taxon>Thermoanaerobacterales Family IV. Incertae Sedis</taxon>
        <taxon>Mahella</taxon>
    </lineage>
</organism>
<reference evidence="12" key="1">
    <citation type="submission" date="2010-11" db="EMBL/GenBank/DDBJ databases">
        <title>The complete genome of Mahella australiensis DSM 15567.</title>
        <authorList>
            <consortium name="US DOE Joint Genome Institute (JGI-PGF)"/>
            <person name="Lucas S."/>
            <person name="Copeland A."/>
            <person name="Lapidus A."/>
            <person name="Bruce D."/>
            <person name="Goodwin L."/>
            <person name="Pitluck S."/>
            <person name="Kyrpides N."/>
            <person name="Mavromatis K."/>
            <person name="Pagani I."/>
            <person name="Ivanova N."/>
            <person name="Teshima H."/>
            <person name="Brettin T."/>
            <person name="Detter J.C."/>
            <person name="Han C."/>
            <person name="Tapia R."/>
            <person name="Land M."/>
            <person name="Hauser L."/>
            <person name="Markowitz V."/>
            <person name="Cheng J.-F."/>
            <person name="Hugenholtz P."/>
            <person name="Woyke T."/>
            <person name="Wu D."/>
            <person name="Spring S."/>
            <person name="Pukall R."/>
            <person name="Steenblock K."/>
            <person name="Schneider S."/>
            <person name="Klenk H.-P."/>
            <person name="Eisen J.A."/>
        </authorList>
    </citation>
    <scope>NUCLEOTIDE SEQUENCE [LARGE SCALE GENOMIC DNA]</scope>
    <source>
        <strain evidence="12">DSM 15567 / CIP 107919 / 50-1 BON</strain>
    </source>
</reference>
<proteinExistence type="predicted"/>
<sequence length="854" mass="96940">MDSGTFIIFPTRHLVRQYRDKCIRESTAGFAAINAMTFDDLVDRCMPRANNMTYIDDMYRRSVVDAIMHKENLSYFNRILPGYVWTVAEDIGELKMAGITPDRFKSLWPIDSAAWAADMYHIYDNYEEILSRNLLYDKEDRYILAEQTLLKGLPTFLCSVNETAFMYFFDATPLQQRIIDAVKKHIPCKVVDGIVRQDDHVAHIKALNISMTGAWDRRTECLWIAGKVKELLRAGYKPSDICIVARDVVAYRETMGWAFRRRGLPVPGDNASLLDNPMVSSILRWLDSLWDDNVSTEAISDGFYLKPLNLETMDLSLQDTLDAYAQKLIDMLKNSGLRFSIAERGRLGDIERMAADMKAYEQFVYILQSLVSAQQWNGMANAVGLGEFCRTLRDMCGRAVYCDSISYGSVPSLLMPSTARGLAFPVIFMAGMVEGEFPRAIRADWLMKDDERLKAEVMPTSRGLLAQERIFFNLAVQAAQRMLFMTYPKVKPDGTPALISSFAEDISALLPDMPVYEVSVSDVLDMPSEMRPDEAKSVGYTACGDMQVYIKSKFQNSPFSATAFNEYAMCPYKFFMGRLLELRAEEDETRPSALDIGSIYHAALKEFMQDYIGVGLVPDKRERYAERLADIAIRHIDTSGIKSKYVTEALYHVEKQRMVALLLAWLDAELALEQRHKGAYKPYRLEQAFGMDGAPPLILSDGRYDIRLIGRIDRIDTAQDGRFIIYDYKKGKSTPDADDIADGMDFQLPVYIWAAGKMLEHEGCTPAGAAYYSIEGAGLSGMMVKKDSGINTPRQRKGVLDDKEWDDMLERLKSELFKHFDYIMRGVYPKQPKKCPLRDAYNGGFCDFTNICNA</sequence>
<dbReference type="Gene3D" id="3.40.50.300">
    <property type="entry name" value="P-loop containing nucleotide triphosphate hydrolases"/>
    <property type="match status" value="1"/>
</dbReference>
<evidence type="ECO:0000313" key="12">
    <source>
        <dbReference type="Proteomes" id="UP000008457"/>
    </source>
</evidence>
<dbReference type="GO" id="GO:0006281">
    <property type="term" value="P:DNA repair"/>
    <property type="evidence" value="ECO:0007669"/>
    <property type="project" value="UniProtKB-KW"/>
</dbReference>
<evidence type="ECO:0000256" key="3">
    <source>
        <dbReference type="ARBA" id="ARBA00022763"/>
    </source>
</evidence>
<dbReference type="KEGG" id="mas:Mahau_0501"/>
<dbReference type="InterPro" id="IPR038726">
    <property type="entry name" value="PDDEXK_AddAB-type"/>
</dbReference>
<evidence type="ECO:0000256" key="8">
    <source>
        <dbReference type="ARBA" id="ARBA00023125"/>
    </source>
</evidence>
<accession>F3ZYW9</accession>
<evidence type="ECO:0000256" key="1">
    <source>
        <dbReference type="ARBA" id="ARBA00022722"/>
    </source>
</evidence>
<keyword evidence="2" id="KW-0547">Nucleotide-binding</keyword>
<gene>
    <name evidence="11" type="ordered locus">Mahau_0501</name>
</gene>
<dbReference type="GO" id="GO:0003677">
    <property type="term" value="F:DNA binding"/>
    <property type="evidence" value="ECO:0007669"/>
    <property type="project" value="UniProtKB-KW"/>
</dbReference>
<dbReference type="GO" id="GO:0004386">
    <property type="term" value="F:helicase activity"/>
    <property type="evidence" value="ECO:0007669"/>
    <property type="project" value="UniProtKB-KW"/>
</dbReference>